<accession>A0A0V1ATG0</accession>
<dbReference type="EMBL" id="JYDH01000224">
    <property type="protein sequence ID" value="KRY28006.1"/>
    <property type="molecule type" value="Genomic_DNA"/>
</dbReference>
<dbReference type="PROSITE" id="PS50186">
    <property type="entry name" value="DEP"/>
    <property type="match status" value="1"/>
</dbReference>
<keyword evidence="4" id="KW-1185">Reference proteome</keyword>
<keyword evidence="1" id="KW-0812">Transmembrane</keyword>
<sequence length="1057" mass="119365">MSSAEVEQDAKYSATLIWNDVVRNFRSKMVLKNHWRYFTIYPNTFTGQEATDWLYNYLISKTKSKSKITKEKVKILLKKFYEREVFVEVIHSKKSKDEIIKDGRSLYRFTDAPLSALVQTPLALKMNRIKKEVHAMCPEKRHSAGLPSNLLEREKILRNTNRSVSMENIPFEKSAIDASLVFYNANQFEIASKVNSNIDEPPPQIVQSMNCLANWPRRNEGVHIGFEMDILQTLATFFRNQKLIPKGLLMLSFTIMERARQLDGKLSNHMHYCARNSAFLSHSDLSCDYLAPVHRVSKNVAPLFQSNQTDGASLKKYSAIATDEKPVMMNRYCLASSNSPKDKLEALSGLPGLVKSPTLVKTLEENTELLECPVSLKSFVKVQRAATLSTPKQRPRHLAGQFNAGDAVEQSLERRTFSTLFPITFRLSHVKELTIETVRNCFFMLDVKRRRWLQLLLRFMARVSTNHRLQLDKYGTTSNRVLVVDAFSSCFCLNEEKRRAVELLKFLLHHQLEIFAPSKRLEHDVNARISQLIFDEEGSIEEGISVTSSLSLISRNDHGDGNFDDTKNTDQCVLLKNSNKQKNSNELEVDREYRNMSGRAERRGQEKRSENVLAISIQWILFTGGWRIPEQVKAEIRIVDRRSGQLLHRCWIARNVCPRKSRDSCSSKSGVFVFGHVGRPTRNRTANSVVVVVVVVVMMMSSMLLVIGCWVQLTTVLTWALVMKKSTGPLEISAGDGFQVQLYDGQVSITTNQRHQQPNDTDTDLHTDSKNASAVIDDLLSEVVHNSMNDMLLKLSESLKTIIDKFQPKVESTPNQAAPLNMTRYSGRRVEKAEMDDSRLVDGLFSLLNMISSRGPTSGSLELGTVTPATSTLQPTTASSRPATVVEVPMELILQQIKFNSSTSTVVPTLVGGGHGQSDNRKHNNKPIRLIEQADFVPSSHQLSKKSKTDHRYLVETVLIAVGAVFGILTVVSIGMIVATFCQLKKPRHRSWALPVDAENSKTFLEPEKINQTEMASNSPRVDSYDRDVETMIAFTGLTASLDDSARHSNLYSKIRI</sequence>
<keyword evidence="1" id="KW-0472">Membrane</keyword>
<dbReference type="InterPro" id="IPR000591">
    <property type="entry name" value="DEP_dom"/>
</dbReference>
<organism evidence="3 4">
    <name type="scientific">Trichinella spiralis</name>
    <name type="common">Trichina worm</name>
    <dbReference type="NCBI Taxonomy" id="6334"/>
    <lineage>
        <taxon>Eukaryota</taxon>
        <taxon>Metazoa</taxon>
        <taxon>Ecdysozoa</taxon>
        <taxon>Nematoda</taxon>
        <taxon>Enoplea</taxon>
        <taxon>Dorylaimia</taxon>
        <taxon>Trichinellida</taxon>
        <taxon>Trichinellidae</taxon>
        <taxon>Trichinella</taxon>
    </lineage>
</organism>
<dbReference type="GO" id="GO:0035556">
    <property type="term" value="P:intracellular signal transduction"/>
    <property type="evidence" value="ECO:0007669"/>
    <property type="project" value="InterPro"/>
</dbReference>
<gene>
    <name evidence="3" type="primary">depdc1a</name>
    <name evidence="3" type="ORF">T01_12994</name>
</gene>
<comment type="caution">
    <text evidence="3">The sequence shown here is derived from an EMBL/GenBank/DDBJ whole genome shotgun (WGS) entry which is preliminary data.</text>
</comment>
<dbReference type="SUPFAM" id="SSF46785">
    <property type="entry name" value="Winged helix' DNA-binding domain"/>
    <property type="match status" value="1"/>
</dbReference>
<reference evidence="3 4" key="1">
    <citation type="submission" date="2015-01" db="EMBL/GenBank/DDBJ databases">
        <title>Evolution of Trichinella species and genotypes.</title>
        <authorList>
            <person name="Korhonen P.K."/>
            <person name="Edoardo P."/>
            <person name="Giuseppe L.R."/>
            <person name="Gasser R.B."/>
        </authorList>
    </citation>
    <scope>NUCLEOTIDE SEQUENCE [LARGE SCALE GENOMIC DNA]</scope>
    <source>
        <strain evidence="3">ISS3</strain>
    </source>
</reference>
<dbReference type="STRING" id="6334.A0A0V1ATG0"/>
<evidence type="ECO:0000256" key="1">
    <source>
        <dbReference type="SAM" id="Phobius"/>
    </source>
</evidence>
<evidence type="ECO:0000313" key="3">
    <source>
        <dbReference type="EMBL" id="KRY28006.1"/>
    </source>
</evidence>
<protein>
    <submittedName>
        <fullName evidence="3">DEP domain-containing protein 1A</fullName>
    </submittedName>
</protein>
<feature type="domain" description="DEP" evidence="2">
    <location>
        <begin position="25"/>
        <end position="111"/>
    </location>
</feature>
<dbReference type="PANTHER" id="PTHR16206">
    <property type="entry name" value="DEP DOMAIN-CONTAINING"/>
    <property type="match status" value="1"/>
</dbReference>
<dbReference type="PANTHER" id="PTHR16206:SF4">
    <property type="entry name" value="PROTEIN LET-99"/>
    <property type="match status" value="1"/>
</dbReference>
<dbReference type="SMART" id="SM00049">
    <property type="entry name" value="DEP"/>
    <property type="match status" value="1"/>
</dbReference>
<dbReference type="Gene3D" id="1.10.10.10">
    <property type="entry name" value="Winged helix-like DNA-binding domain superfamily/Winged helix DNA-binding domain"/>
    <property type="match status" value="1"/>
</dbReference>
<dbReference type="InterPro" id="IPR036388">
    <property type="entry name" value="WH-like_DNA-bd_sf"/>
</dbReference>
<dbReference type="InterPro" id="IPR036390">
    <property type="entry name" value="WH_DNA-bd_sf"/>
</dbReference>
<dbReference type="Pfam" id="PF00610">
    <property type="entry name" value="DEP"/>
    <property type="match status" value="1"/>
</dbReference>
<proteinExistence type="predicted"/>
<feature type="transmembrane region" description="Helical" evidence="1">
    <location>
        <begin position="689"/>
        <end position="722"/>
    </location>
</feature>
<evidence type="ECO:0000313" key="4">
    <source>
        <dbReference type="Proteomes" id="UP000054776"/>
    </source>
</evidence>
<dbReference type="AlphaFoldDB" id="A0A0V1ATG0"/>
<feature type="transmembrane region" description="Helical" evidence="1">
    <location>
        <begin position="953"/>
        <end position="981"/>
    </location>
</feature>
<dbReference type="InParanoid" id="A0A0V1ATG0"/>
<dbReference type="Proteomes" id="UP000054776">
    <property type="component" value="Unassembled WGS sequence"/>
</dbReference>
<evidence type="ECO:0000259" key="2">
    <source>
        <dbReference type="PROSITE" id="PS50186"/>
    </source>
</evidence>
<keyword evidence="1" id="KW-1133">Transmembrane helix</keyword>
<dbReference type="OrthoDB" id="524326at2759"/>
<name>A0A0V1ATG0_TRISP</name>